<protein>
    <submittedName>
        <fullName evidence="1">Uncharacterized protein</fullName>
    </submittedName>
</protein>
<dbReference type="OrthoDB" id="8006101at2"/>
<name>A0A179SBP9_9HYPH</name>
<sequence length="91" mass="9659">MLALADVYAAIVSVPEGVLKAAGAVLGGDTAAGFYLWGRLRTLRPPGDAVTPRVALSESDRQLGFTIIATGTDLTRALNEHGALLRRRRRS</sequence>
<dbReference type="RefSeq" id="WP_048434638.1">
    <property type="nucleotide sequence ID" value="NZ_LWHQ01000021.1"/>
</dbReference>
<dbReference type="Proteomes" id="UP000078316">
    <property type="component" value="Unassembled WGS sequence"/>
</dbReference>
<organism evidence="1 2">
    <name type="scientific">Methylobacterium platani</name>
    <dbReference type="NCBI Taxonomy" id="427683"/>
    <lineage>
        <taxon>Bacteria</taxon>
        <taxon>Pseudomonadati</taxon>
        <taxon>Pseudomonadota</taxon>
        <taxon>Alphaproteobacteria</taxon>
        <taxon>Hyphomicrobiales</taxon>
        <taxon>Methylobacteriaceae</taxon>
        <taxon>Methylobacterium</taxon>
    </lineage>
</organism>
<comment type="caution">
    <text evidence="1">The sequence shown here is derived from an EMBL/GenBank/DDBJ whole genome shotgun (WGS) entry which is preliminary data.</text>
</comment>
<accession>A0A179SBP9</accession>
<proteinExistence type="predicted"/>
<dbReference type="STRING" id="427683.A5481_12380"/>
<evidence type="ECO:0000313" key="1">
    <source>
        <dbReference type="EMBL" id="OAS24882.1"/>
    </source>
</evidence>
<dbReference type="EMBL" id="LWHQ01000021">
    <property type="protein sequence ID" value="OAS24882.1"/>
    <property type="molecule type" value="Genomic_DNA"/>
</dbReference>
<reference evidence="1 2" key="1">
    <citation type="submission" date="2016-04" db="EMBL/GenBank/DDBJ databases">
        <authorList>
            <person name="Evans L.H."/>
            <person name="Alamgir A."/>
            <person name="Owens N."/>
            <person name="Weber N.D."/>
            <person name="Virtaneva K."/>
            <person name="Barbian K."/>
            <person name="Babar A."/>
            <person name="Rosenke K."/>
        </authorList>
    </citation>
    <scope>NUCLEOTIDE SEQUENCE [LARGE SCALE GENOMIC DNA]</scope>
    <source>
        <strain evidence="1 2">PMB02</strain>
    </source>
</reference>
<evidence type="ECO:0000313" key="2">
    <source>
        <dbReference type="Proteomes" id="UP000078316"/>
    </source>
</evidence>
<dbReference type="AlphaFoldDB" id="A0A179SBP9"/>
<gene>
    <name evidence="1" type="ORF">A5481_12380</name>
</gene>